<dbReference type="InterPro" id="IPR010982">
    <property type="entry name" value="Lambda_DNA-bd_dom_sf"/>
</dbReference>
<dbReference type="Gene3D" id="1.10.260.40">
    <property type="entry name" value="lambda repressor-like DNA-binding domains"/>
    <property type="match status" value="1"/>
</dbReference>
<evidence type="ECO:0000313" key="3">
    <source>
        <dbReference type="Proteomes" id="UP000679992"/>
    </source>
</evidence>
<dbReference type="SMART" id="SM00530">
    <property type="entry name" value="HTH_XRE"/>
    <property type="match status" value="1"/>
</dbReference>
<proteinExistence type="predicted"/>
<dbReference type="PROSITE" id="PS50943">
    <property type="entry name" value="HTH_CROC1"/>
    <property type="match status" value="1"/>
</dbReference>
<sequence length="69" mass="7781">MKVIITLKEVMKEKGITQMELSDKANVRQAAISQLCRNARNEINLEMIAKIADALEIKDIGKLLKLVED</sequence>
<gene>
    <name evidence="2" type="ORF">J42TS3_12310</name>
</gene>
<reference evidence="2 3" key="1">
    <citation type="submission" date="2021-03" db="EMBL/GenBank/DDBJ databases">
        <title>Antimicrobial resistance genes in bacteria isolated from Japanese honey, and their potential for conferring macrolide and lincosamide resistance in the American foulbrood pathogen Paenibacillus larvae.</title>
        <authorList>
            <person name="Okamoto M."/>
            <person name="Kumagai M."/>
            <person name="Kanamori H."/>
            <person name="Takamatsu D."/>
        </authorList>
    </citation>
    <scope>NUCLEOTIDE SEQUENCE [LARGE SCALE GENOMIC DNA]</scope>
    <source>
        <strain evidence="2 3">J42TS3</strain>
    </source>
</reference>
<name>A0ABQ4M881_9BACL</name>
<dbReference type="EMBL" id="BOSL01000003">
    <property type="protein sequence ID" value="GIP52196.1"/>
    <property type="molecule type" value="Genomic_DNA"/>
</dbReference>
<evidence type="ECO:0000313" key="2">
    <source>
        <dbReference type="EMBL" id="GIP52196.1"/>
    </source>
</evidence>
<dbReference type="RefSeq" id="WP_213654104.1">
    <property type="nucleotide sequence ID" value="NZ_BOSL01000003.1"/>
</dbReference>
<accession>A0ABQ4M881</accession>
<dbReference type="Proteomes" id="UP000679992">
    <property type="component" value="Unassembled WGS sequence"/>
</dbReference>
<feature type="domain" description="HTH cro/C1-type" evidence="1">
    <location>
        <begin position="7"/>
        <end position="63"/>
    </location>
</feature>
<keyword evidence="3" id="KW-1185">Reference proteome</keyword>
<organism evidence="2 3">
    <name type="scientific">Paenibacillus vini</name>
    <dbReference type="NCBI Taxonomy" id="1476024"/>
    <lineage>
        <taxon>Bacteria</taxon>
        <taxon>Bacillati</taxon>
        <taxon>Bacillota</taxon>
        <taxon>Bacilli</taxon>
        <taxon>Bacillales</taxon>
        <taxon>Paenibacillaceae</taxon>
        <taxon>Paenibacillus</taxon>
    </lineage>
</organism>
<dbReference type="InterPro" id="IPR001387">
    <property type="entry name" value="Cro/C1-type_HTH"/>
</dbReference>
<dbReference type="Pfam" id="PF01381">
    <property type="entry name" value="HTH_3"/>
    <property type="match status" value="1"/>
</dbReference>
<dbReference type="SUPFAM" id="SSF47413">
    <property type="entry name" value="lambda repressor-like DNA-binding domains"/>
    <property type="match status" value="1"/>
</dbReference>
<dbReference type="CDD" id="cd00093">
    <property type="entry name" value="HTH_XRE"/>
    <property type="match status" value="1"/>
</dbReference>
<evidence type="ECO:0000259" key="1">
    <source>
        <dbReference type="PROSITE" id="PS50943"/>
    </source>
</evidence>
<comment type="caution">
    <text evidence="2">The sequence shown here is derived from an EMBL/GenBank/DDBJ whole genome shotgun (WGS) entry which is preliminary data.</text>
</comment>
<protein>
    <recommendedName>
        <fullName evidence="1">HTH cro/C1-type domain-containing protein</fullName>
    </recommendedName>
</protein>